<evidence type="ECO:0000313" key="2">
    <source>
        <dbReference type="Proteomes" id="UP000440965"/>
    </source>
</evidence>
<sequence length="559" mass="63815">MGKRKIFTKTDLSTPQVEHNVDMEGNITITPGFYPPENTVIQFDRNITCRRSFDFSPWYGNKIDSITYMCQRQIERYVAGQDRILSISTVTGYCTNGLRLFLNYCILHATAVERDLSLVDLDRNLMEGFLTYLNNGQFGIQSQRGYYSNTKSVLHSIGMRGLFPLILSGDDATFPRNPFSHNDRKETGETSLSRHERQEFIIALRKAIAPIWVDATSITSDLLAYALMVVALHTGRNTTPLLEMDRSCLRKHPKEDKVFLVLWKRRGYSTSRVALHSDSDIKSVFEYTPTVRISIERLINRVISITESLDAEAPEDIKGRVWLYRSRARGAWSGKVTALTGQVVKAAVNHLVEEYALKDCEGKPLRINISRLRKTFANRVFELANGDILTTAAALGNTVRVTDQSYLAPGENARRNWRFMGEVMVKELLTATIGATYKTPLGNCTDPLNGQYAPKRDGATCINFLNCLRCKHYAVTADDLHKLFSFYFRVLTERSRIEKRRWAREYGHIPRLIEHYIVKEGIRRGTFKAEIVDAAREQARTQPHPFWSVDLIDSLEVFS</sequence>
<name>A0A7X3JQI0_9PSED</name>
<dbReference type="AlphaFoldDB" id="A0A7X3JQI0"/>
<reference evidence="1 2" key="1">
    <citation type="submission" date="2019-10" db="EMBL/GenBank/DDBJ databases">
        <title>XDR Pseudomonas monteilii producing IMP-16 from LCR.</title>
        <authorList>
            <person name="Ballaben A."/>
            <person name="Doi Y."/>
        </authorList>
    </citation>
    <scope>NUCLEOTIDE SEQUENCE [LARGE SCALE GENOMIC DNA]</scope>
    <source>
        <strain evidence="1 2">597/14</strain>
    </source>
</reference>
<organism evidence="1 2">
    <name type="scientific">Pseudomonas monteilii</name>
    <dbReference type="NCBI Taxonomy" id="76759"/>
    <lineage>
        <taxon>Bacteria</taxon>
        <taxon>Pseudomonadati</taxon>
        <taxon>Pseudomonadota</taxon>
        <taxon>Gammaproteobacteria</taxon>
        <taxon>Pseudomonadales</taxon>
        <taxon>Pseudomonadaceae</taxon>
        <taxon>Pseudomonas</taxon>
    </lineage>
</organism>
<accession>A0A7X3JQI0</accession>
<gene>
    <name evidence="1" type="ORF">F9Z43_06800</name>
</gene>
<comment type="caution">
    <text evidence="1">The sequence shown here is derived from an EMBL/GenBank/DDBJ whole genome shotgun (WGS) entry which is preliminary data.</text>
</comment>
<dbReference type="RefSeq" id="WP_156867051.1">
    <property type="nucleotide sequence ID" value="NZ_JBFUNT010000007.1"/>
</dbReference>
<proteinExistence type="predicted"/>
<dbReference type="EMBL" id="WEIK01000004">
    <property type="protein sequence ID" value="MVF49041.1"/>
    <property type="molecule type" value="Genomic_DNA"/>
</dbReference>
<evidence type="ECO:0000313" key="1">
    <source>
        <dbReference type="EMBL" id="MVF49041.1"/>
    </source>
</evidence>
<dbReference type="Proteomes" id="UP000440965">
    <property type="component" value="Unassembled WGS sequence"/>
</dbReference>
<protein>
    <submittedName>
        <fullName evidence="1">Uncharacterized protein</fullName>
    </submittedName>
</protein>